<evidence type="ECO:0000313" key="2">
    <source>
        <dbReference type="Proteomes" id="UP000558192"/>
    </source>
</evidence>
<reference evidence="1 2" key="1">
    <citation type="submission" date="2020-03" db="EMBL/GenBank/DDBJ databases">
        <title>Genomic Encyclopedia of Type Strains, Phase IV (KMG-IV): sequencing the most valuable type-strain genomes for metagenomic binning, comparative biology and taxonomic classification.</title>
        <authorList>
            <person name="Goeker M."/>
        </authorList>
    </citation>
    <scope>NUCLEOTIDE SEQUENCE [LARGE SCALE GENOMIC DNA]</scope>
    <source>
        <strain evidence="1 2">DSM 16846</strain>
    </source>
</reference>
<evidence type="ECO:0008006" key="3">
    <source>
        <dbReference type="Google" id="ProtNLM"/>
    </source>
</evidence>
<sequence length="52" mass="5688">MFENVSEQGCCIIGDFKIGECFVVTLPKIGTFGAQVRWAIGGRAGLRFDYVS</sequence>
<dbReference type="AlphaFoldDB" id="A0A7X6BGV9"/>
<dbReference type="Proteomes" id="UP000558192">
    <property type="component" value="Unassembled WGS sequence"/>
</dbReference>
<accession>A0A7X6BGV9</accession>
<gene>
    <name evidence="1" type="ORF">GGQ97_002642</name>
</gene>
<keyword evidence="2" id="KW-1185">Reference proteome</keyword>
<name>A0A7X6BGV9_9SPHN</name>
<dbReference type="RefSeq" id="WP_168070322.1">
    <property type="nucleotide sequence ID" value="NZ_JAATJC010000001.1"/>
</dbReference>
<organism evidence="1 2">
    <name type="scientific">Sphingomonas kaistensis</name>
    <dbReference type="NCBI Taxonomy" id="298708"/>
    <lineage>
        <taxon>Bacteria</taxon>
        <taxon>Pseudomonadati</taxon>
        <taxon>Pseudomonadota</taxon>
        <taxon>Alphaproteobacteria</taxon>
        <taxon>Sphingomonadales</taxon>
        <taxon>Sphingomonadaceae</taxon>
        <taxon>Sphingomonas</taxon>
    </lineage>
</organism>
<protein>
    <recommendedName>
        <fullName evidence="3">PilZ domain-containing protein</fullName>
    </recommendedName>
</protein>
<dbReference type="EMBL" id="JAATJC010000001">
    <property type="protein sequence ID" value="NJC06849.1"/>
    <property type="molecule type" value="Genomic_DNA"/>
</dbReference>
<evidence type="ECO:0000313" key="1">
    <source>
        <dbReference type="EMBL" id="NJC06849.1"/>
    </source>
</evidence>
<comment type="caution">
    <text evidence="1">The sequence shown here is derived from an EMBL/GenBank/DDBJ whole genome shotgun (WGS) entry which is preliminary data.</text>
</comment>
<proteinExistence type="predicted"/>